<gene>
    <name evidence="2" type="ORF">SK069_02950</name>
</gene>
<protein>
    <recommendedName>
        <fullName evidence="4">DUF1844 domain-containing protein</fullName>
    </recommendedName>
</protein>
<evidence type="ECO:0000313" key="3">
    <source>
        <dbReference type="Proteomes" id="UP001277761"/>
    </source>
</evidence>
<organism evidence="2 3">
    <name type="scientific">Patulibacter brassicae</name>
    <dbReference type="NCBI Taxonomy" id="1705717"/>
    <lineage>
        <taxon>Bacteria</taxon>
        <taxon>Bacillati</taxon>
        <taxon>Actinomycetota</taxon>
        <taxon>Thermoleophilia</taxon>
        <taxon>Solirubrobacterales</taxon>
        <taxon>Patulibacteraceae</taxon>
        <taxon>Patulibacter</taxon>
    </lineage>
</organism>
<dbReference type="EMBL" id="JAXAVX010000001">
    <property type="protein sequence ID" value="MDX8150538.1"/>
    <property type="molecule type" value="Genomic_DNA"/>
</dbReference>
<proteinExistence type="predicted"/>
<dbReference type="Proteomes" id="UP001277761">
    <property type="component" value="Unassembled WGS sequence"/>
</dbReference>
<name>A0ABU4VFG1_9ACTN</name>
<dbReference type="RefSeq" id="WP_319952684.1">
    <property type="nucleotide sequence ID" value="NZ_JAXAVX010000001.1"/>
</dbReference>
<sequence length="173" mass="16936">MSSNDPFAGAGPGGQPTQEQLLAAYEEQMRSLRVEDVVVQSIAGLLEVGGRRAGLAGGGPGEADAAQLGLAIEAVKALKPIAAPLLGPNAGQIDQALSQLQLAYSRLAGSGDAAGDAGDAAPAPDGDPSGPLGADVSPKAAPDAAGGPPPAQQPGQPQQPGAVESGRLWIPGR</sequence>
<feature type="compositionally biased region" description="Low complexity" evidence="1">
    <location>
        <begin position="153"/>
        <end position="162"/>
    </location>
</feature>
<feature type="compositionally biased region" description="Low complexity" evidence="1">
    <location>
        <begin position="108"/>
        <end position="146"/>
    </location>
</feature>
<evidence type="ECO:0008006" key="4">
    <source>
        <dbReference type="Google" id="ProtNLM"/>
    </source>
</evidence>
<accession>A0ABU4VFG1</accession>
<reference evidence="2 3" key="1">
    <citation type="submission" date="2023-11" db="EMBL/GenBank/DDBJ databases">
        <authorList>
            <person name="Xu M."/>
            <person name="Jiang T."/>
        </authorList>
    </citation>
    <scope>NUCLEOTIDE SEQUENCE [LARGE SCALE GENOMIC DNA]</scope>
    <source>
        <strain evidence="2 3">SD</strain>
    </source>
</reference>
<keyword evidence="3" id="KW-1185">Reference proteome</keyword>
<evidence type="ECO:0000256" key="1">
    <source>
        <dbReference type="SAM" id="MobiDB-lite"/>
    </source>
</evidence>
<feature type="region of interest" description="Disordered" evidence="1">
    <location>
        <begin position="108"/>
        <end position="173"/>
    </location>
</feature>
<evidence type="ECO:0000313" key="2">
    <source>
        <dbReference type="EMBL" id="MDX8150538.1"/>
    </source>
</evidence>
<comment type="caution">
    <text evidence="2">The sequence shown here is derived from an EMBL/GenBank/DDBJ whole genome shotgun (WGS) entry which is preliminary data.</text>
</comment>